<sequence length="105" mass="12371">MRFIETPVFTKIILDLMDDEDYRRLQLALLFRPEQGALIRGGGGLRKIRWGARDEGKRGGARVIYFWHKGEETIYMLLAYSKRDQEDLTPAQLKILSRLVREEFK</sequence>
<dbReference type="InterPro" id="IPR009387">
    <property type="entry name" value="HigB-2"/>
</dbReference>
<proteinExistence type="predicted"/>
<dbReference type="PIRSF" id="PIRSF039032">
    <property type="entry name" value="HigB-2"/>
    <property type="match status" value="1"/>
</dbReference>
<reference evidence="1" key="1">
    <citation type="submission" date="2020-07" db="EMBL/GenBank/DDBJ databases">
        <title>Huge and variable diversity of episymbiotic CPR bacteria and DPANN archaea in groundwater ecosystems.</title>
        <authorList>
            <person name="He C.Y."/>
            <person name="Keren R."/>
            <person name="Whittaker M."/>
            <person name="Farag I.F."/>
            <person name="Doudna J."/>
            <person name="Cate J.H.D."/>
            <person name="Banfield J.F."/>
        </authorList>
    </citation>
    <scope>NUCLEOTIDE SEQUENCE</scope>
    <source>
        <strain evidence="1">NC_groundwater_763_Ag_S-0.2um_68_21</strain>
    </source>
</reference>
<dbReference type="Pfam" id="PF06296">
    <property type="entry name" value="RelE"/>
    <property type="match status" value="1"/>
</dbReference>
<comment type="caution">
    <text evidence="1">The sequence shown here is derived from an EMBL/GenBank/DDBJ whole genome shotgun (WGS) entry which is preliminary data.</text>
</comment>
<dbReference type="EMBL" id="JACPUR010000018">
    <property type="protein sequence ID" value="MBI3127599.1"/>
    <property type="molecule type" value="Genomic_DNA"/>
</dbReference>
<protein>
    <submittedName>
        <fullName evidence="1">Type II toxin-antitoxin system RelE/ParE family toxin</fullName>
    </submittedName>
</protein>
<evidence type="ECO:0000313" key="2">
    <source>
        <dbReference type="Proteomes" id="UP000782312"/>
    </source>
</evidence>
<gene>
    <name evidence="1" type="ORF">HYZ11_08360</name>
</gene>
<dbReference type="Proteomes" id="UP000782312">
    <property type="component" value="Unassembled WGS sequence"/>
</dbReference>
<evidence type="ECO:0000313" key="1">
    <source>
        <dbReference type="EMBL" id="MBI3127599.1"/>
    </source>
</evidence>
<organism evidence="1 2">
    <name type="scientific">Tectimicrobiota bacterium</name>
    <dbReference type="NCBI Taxonomy" id="2528274"/>
    <lineage>
        <taxon>Bacteria</taxon>
        <taxon>Pseudomonadati</taxon>
        <taxon>Nitrospinota/Tectimicrobiota group</taxon>
        <taxon>Candidatus Tectimicrobiota</taxon>
    </lineage>
</organism>
<dbReference type="AlphaFoldDB" id="A0A932MLV7"/>
<accession>A0A932MLV7</accession>
<name>A0A932MLV7_UNCTE</name>